<dbReference type="Gene3D" id="3.30.160.60">
    <property type="entry name" value="Classic Zinc Finger"/>
    <property type="match status" value="1"/>
</dbReference>
<feature type="compositionally biased region" description="Pro residues" evidence="1">
    <location>
        <begin position="568"/>
        <end position="578"/>
    </location>
</feature>
<reference evidence="2" key="1">
    <citation type="journal article" date="2023" name="Mol. Phylogenet. Evol.">
        <title>Genome-scale phylogeny and comparative genomics of the fungal order Sordariales.</title>
        <authorList>
            <person name="Hensen N."/>
            <person name="Bonometti L."/>
            <person name="Westerberg I."/>
            <person name="Brannstrom I.O."/>
            <person name="Guillou S."/>
            <person name="Cros-Aarteil S."/>
            <person name="Calhoun S."/>
            <person name="Haridas S."/>
            <person name="Kuo A."/>
            <person name="Mondo S."/>
            <person name="Pangilinan J."/>
            <person name="Riley R."/>
            <person name="LaButti K."/>
            <person name="Andreopoulos B."/>
            <person name="Lipzen A."/>
            <person name="Chen C."/>
            <person name="Yan M."/>
            <person name="Daum C."/>
            <person name="Ng V."/>
            <person name="Clum A."/>
            <person name="Steindorff A."/>
            <person name="Ohm R.A."/>
            <person name="Martin F."/>
            <person name="Silar P."/>
            <person name="Natvig D.O."/>
            <person name="Lalanne C."/>
            <person name="Gautier V."/>
            <person name="Ament-Velasquez S.L."/>
            <person name="Kruys A."/>
            <person name="Hutchinson M.I."/>
            <person name="Powell A.J."/>
            <person name="Barry K."/>
            <person name="Miller A.N."/>
            <person name="Grigoriev I.V."/>
            <person name="Debuchy R."/>
            <person name="Gladieux P."/>
            <person name="Hiltunen Thoren M."/>
            <person name="Johannesson H."/>
        </authorList>
    </citation>
    <scope>NUCLEOTIDE SEQUENCE</scope>
    <source>
        <strain evidence="2">CBS 508.74</strain>
    </source>
</reference>
<evidence type="ECO:0000313" key="2">
    <source>
        <dbReference type="EMBL" id="KAK4110937.1"/>
    </source>
</evidence>
<feature type="region of interest" description="Disordered" evidence="1">
    <location>
        <begin position="189"/>
        <end position="209"/>
    </location>
</feature>
<feature type="region of interest" description="Disordered" evidence="1">
    <location>
        <begin position="562"/>
        <end position="586"/>
    </location>
</feature>
<dbReference type="Proteomes" id="UP001302812">
    <property type="component" value="Unassembled WGS sequence"/>
</dbReference>
<evidence type="ECO:0008006" key="4">
    <source>
        <dbReference type="Google" id="ProtNLM"/>
    </source>
</evidence>
<feature type="region of interest" description="Disordered" evidence="1">
    <location>
        <begin position="266"/>
        <end position="340"/>
    </location>
</feature>
<dbReference type="AlphaFoldDB" id="A0AAN6TB30"/>
<protein>
    <recommendedName>
        <fullName evidence="4">C2H2-type domain-containing protein</fullName>
    </recommendedName>
</protein>
<dbReference type="RefSeq" id="XP_064668507.1">
    <property type="nucleotide sequence ID" value="XM_064815547.1"/>
</dbReference>
<feature type="region of interest" description="Disordered" evidence="1">
    <location>
        <begin position="63"/>
        <end position="94"/>
    </location>
</feature>
<evidence type="ECO:0000256" key="1">
    <source>
        <dbReference type="SAM" id="MobiDB-lite"/>
    </source>
</evidence>
<feature type="compositionally biased region" description="Low complexity" evidence="1">
    <location>
        <begin position="66"/>
        <end position="86"/>
    </location>
</feature>
<keyword evidence="3" id="KW-1185">Reference proteome</keyword>
<sequence length="897" mass="96597">MESGTRGRSPVSARVAQKKLPGDTVVCIPYRLRNDAACLRNSAASRLDTTATQNHESEALAPADALSLSGSTPPSSPTMSSFPGGSKAVTPEKPSINRPYLVLVDSQRKASAKESTEASFRKHHRGIGSIDSFLSSTTCVNTQSECSRPESRLSHEIRIEVEDTDGTPPLVSYHSAHEQTSKVLLAAPSPVHSKSTESEPSLSSDEQGWDEEARLVDEISSWVLRNTFGKDVDDCAAPLLIWDCTYRYLQELSSAVHEGKLGLVETLSGHGTPSSHGGGTPGPSSNDQQPAGQFGKGKRKAEGGSEDGSGLGGQDNPGDGDRDISPGSQAPSSKSTISNFSCPYRKRNPLRFNVRDYYVCATHSFADMSQLKKHIRAHHPPVQRNAGPFLCPRCCQGFVSKNELDAHLRRLDVCRLSYDSGGADPEDGITQKIISSLEARSLKAKIDNWVSLWKLLFPADDIIPDPVFVPVMEVFDFISESRKFLTTLKDLLEIQYRHVLEGANQILDVDLKIRQGLERSTLSIYTWIETVVQDWEQRLSGTVSFFTSSGISQPVLNDASSWASTPSLLPPSPAPTPTVAPGSSNTMNALPGVESPGSAGATAARRRPIPAPKRVKRAEILPKIQPATQIPVPIQRARTPQSQARAVGSDFRPPQPILPSQPIPISQAIPVPTSTAPSLDPGTPYQTNWENSGVPITHAYGVSYSGPGDVFQHAALTPTHYAPVHPGQLDVQQYLSPDQSTDPVTTESLQHDMDLRRQSTSTIHANRLMSSTPRSSLASLTWIRDENRDSSQTLVEAHPPGRCRDMYCPSCSKTLPDDMTTLSPTGIPPVTGPHEHRVFDAPGVTTPFSGPPGAGDVHSFSEVEWGFHSAVSGGGLLGPGSNDNMYGGGGHGPQEGY</sequence>
<organism evidence="2 3">
    <name type="scientific">Canariomyces notabilis</name>
    <dbReference type="NCBI Taxonomy" id="2074819"/>
    <lineage>
        <taxon>Eukaryota</taxon>
        <taxon>Fungi</taxon>
        <taxon>Dikarya</taxon>
        <taxon>Ascomycota</taxon>
        <taxon>Pezizomycotina</taxon>
        <taxon>Sordariomycetes</taxon>
        <taxon>Sordariomycetidae</taxon>
        <taxon>Sordariales</taxon>
        <taxon>Chaetomiaceae</taxon>
        <taxon>Canariomyces</taxon>
    </lineage>
</organism>
<dbReference type="PANTHER" id="PTHR38166:SF1">
    <property type="entry name" value="C2H2-TYPE DOMAIN-CONTAINING PROTEIN"/>
    <property type="match status" value="1"/>
</dbReference>
<evidence type="ECO:0000313" key="3">
    <source>
        <dbReference type="Proteomes" id="UP001302812"/>
    </source>
</evidence>
<feature type="compositionally biased region" description="Gly residues" evidence="1">
    <location>
        <begin position="306"/>
        <end position="315"/>
    </location>
</feature>
<proteinExistence type="predicted"/>
<dbReference type="PANTHER" id="PTHR38166">
    <property type="entry name" value="C2H2-TYPE DOMAIN-CONTAINING PROTEIN-RELATED"/>
    <property type="match status" value="1"/>
</dbReference>
<feature type="compositionally biased region" description="Polar residues" evidence="1">
    <location>
        <begin position="326"/>
        <end position="340"/>
    </location>
</feature>
<dbReference type="EMBL" id="MU853348">
    <property type="protein sequence ID" value="KAK4110937.1"/>
    <property type="molecule type" value="Genomic_DNA"/>
</dbReference>
<comment type="caution">
    <text evidence="2">The sequence shown here is derived from an EMBL/GenBank/DDBJ whole genome shotgun (WGS) entry which is preliminary data.</text>
</comment>
<name>A0AAN6TB30_9PEZI</name>
<accession>A0AAN6TB30</accession>
<dbReference type="GeneID" id="89939672"/>
<reference evidence="2" key="2">
    <citation type="submission" date="2023-05" db="EMBL/GenBank/DDBJ databases">
        <authorList>
            <consortium name="Lawrence Berkeley National Laboratory"/>
            <person name="Steindorff A."/>
            <person name="Hensen N."/>
            <person name="Bonometti L."/>
            <person name="Westerberg I."/>
            <person name="Brannstrom I.O."/>
            <person name="Guillou S."/>
            <person name="Cros-Aarteil S."/>
            <person name="Calhoun S."/>
            <person name="Haridas S."/>
            <person name="Kuo A."/>
            <person name="Mondo S."/>
            <person name="Pangilinan J."/>
            <person name="Riley R."/>
            <person name="Labutti K."/>
            <person name="Andreopoulos B."/>
            <person name="Lipzen A."/>
            <person name="Chen C."/>
            <person name="Yanf M."/>
            <person name="Daum C."/>
            <person name="Ng V."/>
            <person name="Clum A."/>
            <person name="Ohm R."/>
            <person name="Martin F."/>
            <person name="Silar P."/>
            <person name="Natvig D."/>
            <person name="Lalanne C."/>
            <person name="Gautier V."/>
            <person name="Ament-Velasquez S.L."/>
            <person name="Kruys A."/>
            <person name="Hutchinson M.I."/>
            <person name="Powell A.J."/>
            <person name="Barry K."/>
            <person name="Miller A.N."/>
            <person name="Grigoriev I.V."/>
            <person name="Debuchy R."/>
            <person name="Gladieux P."/>
            <person name="Thoren M.H."/>
            <person name="Johannesson H."/>
        </authorList>
    </citation>
    <scope>NUCLEOTIDE SEQUENCE</scope>
    <source>
        <strain evidence="2">CBS 508.74</strain>
    </source>
</reference>
<gene>
    <name evidence="2" type="ORF">N656DRAFT_781247</name>
</gene>